<accession>A0A4W5KA95</accession>
<feature type="compositionally biased region" description="Low complexity" evidence="1">
    <location>
        <begin position="76"/>
        <end position="91"/>
    </location>
</feature>
<organism evidence="2 3">
    <name type="scientific">Hucho hucho</name>
    <name type="common">huchen</name>
    <dbReference type="NCBI Taxonomy" id="62062"/>
    <lineage>
        <taxon>Eukaryota</taxon>
        <taxon>Metazoa</taxon>
        <taxon>Chordata</taxon>
        <taxon>Craniata</taxon>
        <taxon>Vertebrata</taxon>
        <taxon>Euteleostomi</taxon>
        <taxon>Actinopterygii</taxon>
        <taxon>Neopterygii</taxon>
        <taxon>Teleostei</taxon>
        <taxon>Protacanthopterygii</taxon>
        <taxon>Salmoniformes</taxon>
        <taxon>Salmonidae</taxon>
        <taxon>Salmoninae</taxon>
        <taxon>Hucho</taxon>
    </lineage>
</organism>
<dbReference type="Gene3D" id="2.30.29.30">
    <property type="entry name" value="Pleckstrin-homology domain (PH domain)/Phosphotyrosine-binding domain (PTB)"/>
    <property type="match status" value="1"/>
</dbReference>
<dbReference type="InterPro" id="IPR039664">
    <property type="entry name" value="GRB/APBB1IP"/>
</dbReference>
<feature type="region of interest" description="Disordered" evidence="1">
    <location>
        <begin position="76"/>
        <end position="221"/>
    </location>
</feature>
<dbReference type="PANTHER" id="PTHR11243">
    <property type="entry name" value="GROWTH FACTOR RECEPTOR-BOUND PROTEIN"/>
    <property type="match status" value="1"/>
</dbReference>
<reference evidence="2" key="3">
    <citation type="submission" date="2025-09" db="UniProtKB">
        <authorList>
            <consortium name="Ensembl"/>
        </authorList>
    </citation>
    <scope>IDENTIFICATION</scope>
</reference>
<name>A0A4W5KA95_9TELE</name>
<feature type="compositionally biased region" description="Basic and acidic residues" evidence="1">
    <location>
        <begin position="121"/>
        <end position="138"/>
    </location>
</feature>
<dbReference type="Ensembl" id="ENSHHUT00000009187.1">
    <property type="protein sequence ID" value="ENSHHUP00000008919.1"/>
    <property type="gene ID" value="ENSHHUG00000005421.1"/>
</dbReference>
<dbReference type="GO" id="GO:0005886">
    <property type="term" value="C:plasma membrane"/>
    <property type="evidence" value="ECO:0007669"/>
    <property type="project" value="TreeGrafter"/>
</dbReference>
<proteinExistence type="predicted"/>
<reference evidence="3" key="1">
    <citation type="submission" date="2018-06" db="EMBL/GenBank/DDBJ databases">
        <title>Genome assembly of Danube salmon.</title>
        <authorList>
            <person name="Macqueen D.J."/>
            <person name="Gundappa M.K."/>
        </authorList>
    </citation>
    <scope>NUCLEOTIDE SEQUENCE [LARGE SCALE GENOMIC DNA]</scope>
</reference>
<dbReference type="GO" id="GO:0005829">
    <property type="term" value="C:cytosol"/>
    <property type="evidence" value="ECO:0007669"/>
    <property type="project" value="TreeGrafter"/>
</dbReference>
<evidence type="ECO:0000313" key="2">
    <source>
        <dbReference type="Ensembl" id="ENSHHUP00000008919.1"/>
    </source>
</evidence>
<feature type="compositionally biased region" description="Polar residues" evidence="1">
    <location>
        <begin position="92"/>
        <end position="118"/>
    </location>
</feature>
<evidence type="ECO:0000256" key="1">
    <source>
        <dbReference type="SAM" id="MobiDB-lite"/>
    </source>
</evidence>
<dbReference type="InterPro" id="IPR011993">
    <property type="entry name" value="PH-like_dom_sf"/>
</dbReference>
<protein>
    <submittedName>
        <fullName evidence="2">Ras association (RalGDS/AF-6) and pleckstrin homology domains 1</fullName>
    </submittedName>
</protein>
<feature type="compositionally biased region" description="Pro residues" evidence="1">
    <location>
        <begin position="212"/>
        <end position="221"/>
    </location>
</feature>
<dbReference type="GeneTree" id="ENSGT00940000156552"/>
<dbReference type="PANTHER" id="PTHR11243:SF15">
    <property type="entry name" value="RAS-ASSOCIATED AND PLECKSTRIN HOMOLOGY DOMAINS-CONTAINING PROTEIN 1"/>
    <property type="match status" value="1"/>
</dbReference>
<evidence type="ECO:0000313" key="3">
    <source>
        <dbReference type="Proteomes" id="UP000314982"/>
    </source>
</evidence>
<dbReference type="AlphaFoldDB" id="A0A4W5KA95"/>
<keyword evidence="3" id="KW-1185">Reference proteome</keyword>
<dbReference type="Proteomes" id="UP000314982">
    <property type="component" value="Unassembled WGS sequence"/>
</dbReference>
<reference evidence="2" key="2">
    <citation type="submission" date="2025-08" db="UniProtKB">
        <authorList>
            <consortium name="Ensembl"/>
        </authorList>
    </citation>
    <scope>IDENTIFICATION</scope>
</reference>
<feature type="compositionally biased region" description="Low complexity" evidence="1">
    <location>
        <begin position="193"/>
        <end position="202"/>
    </location>
</feature>
<sequence length="221" mass="24356">MVTRVCMSLCVQHPQIQKKSQYIKYLCCDDVRTLHQWFNGIRIAKYGKQLYVNYQEAMKRTEAAYDWSSLSTSSIRSGSSSGSASLPESQSNHSGQSDSGVDTASSHGRSQNVVSSIFSEAWKRGTQMEENTRMRESTRGATLPHPAHTHRQTPQLEPAASAAPPHPQQQPSPQTRSSYTHAIPPKPQGGTSPPLQQQLPPQIRSSYTQPSPSLPPHPSPP</sequence>